<dbReference type="Proteomes" id="UP000887540">
    <property type="component" value="Unplaced"/>
</dbReference>
<evidence type="ECO:0000313" key="1">
    <source>
        <dbReference type="Proteomes" id="UP000887540"/>
    </source>
</evidence>
<reference evidence="2" key="1">
    <citation type="submission" date="2022-11" db="UniProtKB">
        <authorList>
            <consortium name="WormBaseParasite"/>
        </authorList>
    </citation>
    <scope>IDENTIFICATION</scope>
</reference>
<protein>
    <submittedName>
        <fullName evidence="2">Uncharacterized protein</fullName>
    </submittedName>
</protein>
<dbReference type="Gene3D" id="3.40.630.30">
    <property type="match status" value="1"/>
</dbReference>
<sequence>MTFSYDWRNVRRPPNPEFLKGRLEYVIAVSEDQDLILDFLKNEYIPRNELNNAMSIPLDDSLARYKHLGTYLSQHATILGFLSNELVLVSINSVEDFPKNRYRYKPYSWKIRSDYEAETQTHNYKNYLRYLFKHKLESGLDQLIPDCKKLFRSELGCVKSNISK</sequence>
<proteinExistence type="predicted"/>
<evidence type="ECO:0000313" key="2">
    <source>
        <dbReference type="WBParaSite" id="ACRNAN_scaffold4084.g17326.t1"/>
    </source>
</evidence>
<dbReference type="AlphaFoldDB" id="A0A914DW29"/>
<keyword evidence="1" id="KW-1185">Reference proteome</keyword>
<name>A0A914DW29_9BILA</name>
<organism evidence="1 2">
    <name type="scientific">Acrobeloides nanus</name>
    <dbReference type="NCBI Taxonomy" id="290746"/>
    <lineage>
        <taxon>Eukaryota</taxon>
        <taxon>Metazoa</taxon>
        <taxon>Ecdysozoa</taxon>
        <taxon>Nematoda</taxon>
        <taxon>Chromadorea</taxon>
        <taxon>Rhabditida</taxon>
        <taxon>Tylenchina</taxon>
        <taxon>Cephalobomorpha</taxon>
        <taxon>Cephaloboidea</taxon>
        <taxon>Cephalobidae</taxon>
        <taxon>Acrobeloides</taxon>
    </lineage>
</organism>
<dbReference type="WBParaSite" id="ACRNAN_scaffold4084.g17326.t1">
    <property type="protein sequence ID" value="ACRNAN_scaffold4084.g17326.t1"/>
    <property type="gene ID" value="ACRNAN_scaffold4084.g17326"/>
</dbReference>
<accession>A0A914DW29</accession>